<feature type="non-terminal residue" evidence="2">
    <location>
        <position position="1"/>
    </location>
</feature>
<comment type="caution">
    <text evidence="2">The sequence shown here is derived from an EMBL/GenBank/DDBJ whole genome shotgun (WGS) entry which is preliminary data.</text>
</comment>
<accession>A0A5J4T839</accession>
<protein>
    <submittedName>
        <fullName evidence="2">Uncharacterized protein</fullName>
    </submittedName>
</protein>
<evidence type="ECO:0000313" key="3">
    <source>
        <dbReference type="Proteomes" id="UP000324800"/>
    </source>
</evidence>
<feature type="region of interest" description="Disordered" evidence="1">
    <location>
        <begin position="1"/>
        <end position="22"/>
    </location>
</feature>
<evidence type="ECO:0000256" key="1">
    <source>
        <dbReference type="SAM" id="MobiDB-lite"/>
    </source>
</evidence>
<reference evidence="2 3" key="1">
    <citation type="submission" date="2019-03" db="EMBL/GenBank/DDBJ databases">
        <title>Single cell metagenomics reveals metabolic interactions within the superorganism composed of flagellate Streblomastix strix and complex community of Bacteroidetes bacteria on its surface.</title>
        <authorList>
            <person name="Treitli S.C."/>
            <person name="Kolisko M."/>
            <person name="Husnik F."/>
            <person name="Keeling P."/>
            <person name="Hampl V."/>
        </authorList>
    </citation>
    <scope>NUCLEOTIDE SEQUENCE [LARGE SCALE GENOMIC DNA]</scope>
    <source>
        <strain evidence="2">ST1C</strain>
    </source>
</reference>
<dbReference type="EMBL" id="SNRW01036853">
    <property type="protein sequence ID" value="KAA6354132.1"/>
    <property type="molecule type" value="Genomic_DNA"/>
</dbReference>
<gene>
    <name evidence="2" type="ORF">EZS28_050341</name>
</gene>
<organism evidence="2 3">
    <name type="scientific">Streblomastix strix</name>
    <dbReference type="NCBI Taxonomy" id="222440"/>
    <lineage>
        <taxon>Eukaryota</taxon>
        <taxon>Metamonada</taxon>
        <taxon>Preaxostyla</taxon>
        <taxon>Oxymonadida</taxon>
        <taxon>Streblomastigidae</taxon>
        <taxon>Streblomastix</taxon>
    </lineage>
</organism>
<dbReference type="AlphaFoldDB" id="A0A5J4T839"/>
<evidence type="ECO:0000313" key="2">
    <source>
        <dbReference type="EMBL" id="KAA6354132.1"/>
    </source>
</evidence>
<proteinExistence type="predicted"/>
<name>A0A5J4T839_9EUKA</name>
<sequence length="110" mass="12851">PRTSKSYYYEEDDIPQPNNPRFDPSLTTIESRHQQSDNRIFVGNTSKTKYSPYFQGESSDIVTPKNLKFDPSLKTLTDDHIRENTGDDINEQEIEDNQMNNGIIMIWKYS</sequence>
<dbReference type="Proteomes" id="UP000324800">
    <property type="component" value="Unassembled WGS sequence"/>
</dbReference>